<dbReference type="SMART" id="SM01236">
    <property type="entry name" value="Haem_oxygenase_2"/>
    <property type="match status" value="1"/>
</dbReference>
<dbReference type="SUPFAM" id="SSF48613">
    <property type="entry name" value="Heme oxygenase-like"/>
    <property type="match status" value="1"/>
</dbReference>
<evidence type="ECO:0000313" key="2">
    <source>
        <dbReference type="EMBL" id="TRU34241.1"/>
    </source>
</evidence>
<dbReference type="PANTHER" id="PTHR40279">
    <property type="entry name" value="PQQC-LIKE PROTEIN"/>
    <property type="match status" value="1"/>
</dbReference>
<organism evidence="2 3">
    <name type="scientific">Microcystis aeruginosa Ma_MB_F_20061100_S20D</name>
    <dbReference type="NCBI Taxonomy" id="2486253"/>
    <lineage>
        <taxon>Bacteria</taxon>
        <taxon>Bacillati</taxon>
        <taxon>Cyanobacteriota</taxon>
        <taxon>Cyanophyceae</taxon>
        <taxon>Oscillatoriophycideae</taxon>
        <taxon>Chroococcales</taxon>
        <taxon>Microcystaceae</taxon>
        <taxon>Microcystis</taxon>
    </lineage>
</organism>
<gene>
    <name evidence="2" type="ORF">EWV78_13790</name>
</gene>
<name>A0A552EIN8_MICAE</name>
<reference evidence="2 3" key="1">
    <citation type="submission" date="2019-01" db="EMBL/GenBank/DDBJ databases">
        <title>Coherence of Microcystis species and biogeography revealed through population genomics.</title>
        <authorList>
            <person name="Perez-Carrascal O.M."/>
            <person name="Terrat Y."/>
            <person name="Giani A."/>
            <person name="Fortin N."/>
            <person name="Tromas N."/>
            <person name="Shapiro B.J."/>
        </authorList>
    </citation>
    <scope>NUCLEOTIDE SEQUENCE [LARGE SCALE GENOMIC DNA]</scope>
    <source>
        <strain evidence="2">Ma_MB_F_20061100_S20D</strain>
    </source>
</reference>
<sequence>MKISFDHRLDRVVELNPPFHIPQNPQEARSLSQKVAYLLSGEHETLIGAKELLLELPQTLSQELIQAFEHRKVEALLEIQKTLYAIYEISFSNPLSHLCFHEHSPWLIEIRNTIENQWMKNEIEIIREQLPTQAEAKDGDALCHWFVNQAKQESQNDKEIVNFLEHHASVEQFNIFILSDAHLNYRFYDALALAQHYFSELVKTEIVHHMWDECGCGVSGKAHTVQFTKALMELNLPQPLIPIWEDWRPYAGHNLYFCFGLNRKYYFRSLGSLAMPELFDPDRNRAVVAGFERAYREVKPECEYFRNHIEGDEEHGERWLEYVITPIVKAQPEAGMELAIGGALRMEAMRRYNEYLATKFQLSEQTSEQVKVIC</sequence>
<dbReference type="GO" id="GO:0016491">
    <property type="term" value="F:oxidoreductase activity"/>
    <property type="evidence" value="ECO:0007669"/>
    <property type="project" value="UniProtKB-KW"/>
</dbReference>
<dbReference type="Pfam" id="PF14518">
    <property type="entry name" value="Haem_oxygenas_2"/>
    <property type="match status" value="1"/>
</dbReference>
<dbReference type="Gene3D" id="1.20.910.10">
    <property type="entry name" value="Heme oxygenase-like"/>
    <property type="match status" value="1"/>
</dbReference>
<dbReference type="PANTHER" id="PTHR40279:SF3">
    <property type="entry name" value="4-AMINOBENZOATE SYNTHASE"/>
    <property type="match status" value="1"/>
</dbReference>
<dbReference type="InterPro" id="IPR039068">
    <property type="entry name" value="PqqC-like"/>
</dbReference>
<proteinExistence type="predicted"/>
<evidence type="ECO:0000256" key="1">
    <source>
        <dbReference type="ARBA" id="ARBA00023002"/>
    </source>
</evidence>
<dbReference type="AlphaFoldDB" id="A0A552EIN8"/>
<dbReference type="Proteomes" id="UP000315113">
    <property type="component" value="Unassembled WGS sequence"/>
</dbReference>
<dbReference type="EMBL" id="SFBH01000107">
    <property type="protein sequence ID" value="TRU34241.1"/>
    <property type="molecule type" value="Genomic_DNA"/>
</dbReference>
<comment type="caution">
    <text evidence="2">The sequence shown here is derived from an EMBL/GenBank/DDBJ whole genome shotgun (WGS) entry which is preliminary data.</text>
</comment>
<keyword evidence="1" id="KW-0560">Oxidoreductase</keyword>
<evidence type="ECO:0000313" key="3">
    <source>
        <dbReference type="Proteomes" id="UP000315113"/>
    </source>
</evidence>
<protein>
    <submittedName>
        <fullName evidence="2">Iron-containing redox enzyme family protein</fullName>
    </submittedName>
</protein>
<accession>A0A552EIN8</accession>
<dbReference type="InterPro" id="IPR016084">
    <property type="entry name" value="Haem_Oase-like_multi-hlx"/>
</dbReference>